<dbReference type="InterPro" id="IPR032386">
    <property type="entry name" value="FlgT_M"/>
</dbReference>
<dbReference type="InterPro" id="IPR038165">
    <property type="entry name" value="FlgT_C_sf"/>
</dbReference>
<evidence type="ECO:0008006" key="6">
    <source>
        <dbReference type="Google" id="ProtNLM"/>
    </source>
</evidence>
<evidence type="ECO:0000259" key="2">
    <source>
        <dbReference type="Pfam" id="PF16539"/>
    </source>
</evidence>
<feature type="domain" description="Flagellar assembly protein T N-terminal" evidence="3">
    <location>
        <begin position="26"/>
        <end position="110"/>
    </location>
</feature>
<proteinExistence type="predicted"/>
<dbReference type="OrthoDB" id="8778507at2"/>
<protein>
    <recommendedName>
        <fullName evidence="6">Flagellar biosynthesis protein FlgT</fullName>
    </recommendedName>
</protein>
<dbReference type="Gene3D" id="3.30.1660.40">
    <property type="entry name" value="FlgT, N-terminal domain"/>
    <property type="match status" value="1"/>
</dbReference>
<dbReference type="Gene3D" id="3.40.50.10610">
    <property type="entry name" value="ABC-type transport auxiliary lipoprotein component"/>
    <property type="match status" value="1"/>
</dbReference>
<keyword evidence="1" id="KW-0732">Signal</keyword>
<dbReference type="InterPro" id="IPR038180">
    <property type="entry name" value="FlgT_N_sf"/>
</dbReference>
<feature type="signal peptide" evidence="1">
    <location>
        <begin position="1"/>
        <end position="22"/>
    </location>
</feature>
<reference evidence="4 5" key="1">
    <citation type="submission" date="2018-08" db="EMBL/GenBank/DDBJ databases">
        <title>Salinimonas sediminis sp. nov., a piezophilic bacterium isolated from a deep-sea sediment sample from the New Britain Trench.</title>
        <authorList>
            <person name="Cao J."/>
        </authorList>
    </citation>
    <scope>NUCLEOTIDE SEQUENCE [LARGE SCALE GENOMIC DNA]</scope>
    <source>
        <strain evidence="4 5">N102</strain>
    </source>
</reference>
<dbReference type="Pfam" id="PF16548">
    <property type="entry name" value="FlgT_N"/>
    <property type="match status" value="1"/>
</dbReference>
<gene>
    <name evidence="4" type="ORF">D0Y50_00390</name>
</gene>
<accession>A0A346NHF3</accession>
<evidence type="ECO:0000259" key="3">
    <source>
        <dbReference type="Pfam" id="PF16548"/>
    </source>
</evidence>
<organism evidence="4 5">
    <name type="scientific">Salinimonas sediminis</name>
    <dbReference type="NCBI Taxonomy" id="2303538"/>
    <lineage>
        <taxon>Bacteria</taxon>
        <taxon>Pseudomonadati</taxon>
        <taxon>Pseudomonadota</taxon>
        <taxon>Gammaproteobacteria</taxon>
        <taxon>Alteromonadales</taxon>
        <taxon>Alteromonadaceae</taxon>
        <taxon>Alteromonas/Salinimonas group</taxon>
        <taxon>Salinimonas</taxon>
    </lineage>
</organism>
<dbReference type="Pfam" id="PF16539">
    <property type="entry name" value="FlgT_M"/>
    <property type="match status" value="1"/>
</dbReference>
<dbReference type="Proteomes" id="UP000262073">
    <property type="component" value="Chromosome"/>
</dbReference>
<keyword evidence="5" id="KW-1185">Reference proteome</keyword>
<feature type="chain" id="PRO_5016872465" description="Flagellar biosynthesis protein FlgT" evidence="1">
    <location>
        <begin position="23"/>
        <end position="401"/>
    </location>
</feature>
<sequence>MKNLRRGLIGCLMFGVSAIASAQWIQGQASLAVHNAPLDEVRRMAIKSAIADASFTSGSLITAQDVVIDGLLVSSKAEVHTTGRIQRVEILQETLEENQLTVVIRANITPLFQCESDKYARSVVVSQLILLNPRQAAHGDIYDFGAKISQRFAQQLQRQPGSLDVLLYNKAFMQQTRPVTFLPLQLNEKAALLARELGKQFIIFGQIRDISLFEQVNTSKTRNNTALRRNFTLDIYVIDAFRQSVLLQESYYSEADWTFSPANAVDTSNSLFWRSDFGRVALNTVNSAVSDISHAIACEKTVTQVIDHVPDGVVIGMGEKEGVQVGDEFTLVKYQTLKRTASTGLTLTRPLPQFTFKVTNINAHVAILQGTTQHALAAVNLYDLIAPSTIKTSKKAVTGPD</sequence>
<dbReference type="AlphaFoldDB" id="A0A346NHF3"/>
<evidence type="ECO:0000313" key="4">
    <source>
        <dbReference type="EMBL" id="AXR04960.1"/>
    </source>
</evidence>
<dbReference type="KEGG" id="salm:D0Y50_00390"/>
<dbReference type="InterPro" id="IPR032370">
    <property type="entry name" value="FlgT_N"/>
</dbReference>
<dbReference type="EMBL" id="CP031769">
    <property type="protein sequence ID" value="AXR04960.1"/>
    <property type="molecule type" value="Genomic_DNA"/>
</dbReference>
<name>A0A346NHF3_9ALTE</name>
<dbReference type="Gene3D" id="2.40.10.410">
    <property type="entry name" value="FlgT, C-terminal domain"/>
    <property type="match status" value="1"/>
</dbReference>
<evidence type="ECO:0000256" key="1">
    <source>
        <dbReference type="SAM" id="SignalP"/>
    </source>
</evidence>
<evidence type="ECO:0000313" key="5">
    <source>
        <dbReference type="Proteomes" id="UP000262073"/>
    </source>
</evidence>
<feature type="domain" description="Flagellar assembly protein T middle" evidence="2">
    <location>
        <begin position="113"/>
        <end position="267"/>
    </location>
</feature>